<keyword evidence="2" id="KW-1185">Reference proteome</keyword>
<protein>
    <submittedName>
        <fullName evidence="1">Uncharacterized protein</fullName>
    </submittedName>
</protein>
<dbReference type="Proteomes" id="UP000828390">
    <property type="component" value="Unassembled WGS sequence"/>
</dbReference>
<dbReference type="AlphaFoldDB" id="A0A9D4LCP1"/>
<sequence length="100" mass="11536">MQKFEPLCEEVETVLDTFDPQDLQAEMLDKVAAQIEQDRLNSDNQEIYLDRVFLDKDNLPETTGVRPQKKSSKQLSLTADPLMTDPQFNSHVQYITTAYI</sequence>
<reference evidence="1" key="1">
    <citation type="journal article" date="2019" name="bioRxiv">
        <title>The Genome of the Zebra Mussel, Dreissena polymorpha: A Resource for Invasive Species Research.</title>
        <authorList>
            <person name="McCartney M.A."/>
            <person name="Auch B."/>
            <person name="Kono T."/>
            <person name="Mallez S."/>
            <person name="Zhang Y."/>
            <person name="Obille A."/>
            <person name="Becker A."/>
            <person name="Abrahante J.E."/>
            <person name="Garbe J."/>
            <person name="Badalamenti J.P."/>
            <person name="Herman A."/>
            <person name="Mangelson H."/>
            <person name="Liachko I."/>
            <person name="Sullivan S."/>
            <person name="Sone E.D."/>
            <person name="Koren S."/>
            <person name="Silverstein K.A.T."/>
            <person name="Beckman K.B."/>
            <person name="Gohl D.M."/>
        </authorList>
    </citation>
    <scope>NUCLEOTIDE SEQUENCE</scope>
    <source>
        <strain evidence="1">Duluth1</strain>
        <tissue evidence="1">Whole animal</tissue>
    </source>
</reference>
<evidence type="ECO:0000313" key="2">
    <source>
        <dbReference type="Proteomes" id="UP000828390"/>
    </source>
</evidence>
<comment type="caution">
    <text evidence="1">The sequence shown here is derived from an EMBL/GenBank/DDBJ whole genome shotgun (WGS) entry which is preliminary data.</text>
</comment>
<gene>
    <name evidence="1" type="ORF">DPMN_097966</name>
</gene>
<accession>A0A9D4LCP1</accession>
<proteinExistence type="predicted"/>
<name>A0A9D4LCP1_DREPO</name>
<reference evidence="1" key="2">
    <citation type="submission" date="2020-11" db="EMBL/GenBank/DDBJ databases">
        <authorList>
            <person name="McCartney M.A."/>
            <person name="Auch B."/>
            <person name="Kono T."/>
            <person name="Mallez S."/>
            <person name="Becker A."/>
            <person name="Gohl D.M."/>
            <person name="Silverstein K.A.T."/>
            <person name="Koren S."/>
            <person name="Bechman K.B."/>
            <person name="Herman A."/>
            <person name="Abrahante J.E."/>
            <person name="Garbe J."/>
        </authorList>
    </citation>
    <scope>NUCLEOTIDE SEQUENCE</scope>
    <source>
        <strain evidence="1">Duluth1</strain>
        <tissue evidence="1">Whole animal</tissue>
    </source>
</reference>
<evidence type="ECO:0000313" key="1">
    <source>
        <dbReference type="EMBL" id="KAH3855399.1"/>
    </source>
</evidence>
<dbReference type="EMBL" id="JAIWYP010000003">
    <property type="protein sequence ID" value="KAH3855399.1"/>
    <property type="molecule type" value="Genomic_DNA"/>
</dbReference>
<organism evidence="1 2">
    <name type="scientific">Dreissena polymorpha</name>
    <name type="common">Zebra mussel</name>
    <name type="synonym">Mytilus polymorpha</name>
    <dbReference type="NCBI Taxonomy" id="45954"/>
    <lineage>
        <taxon>Eukaryota</taxon>
        <taxon>Metazoa</taxon>
        <taxon>Spiralia</taxon>
        <taxon>Lophotrochozoa</taxon>
        <taxon>Mollusca</taxon>
        <taxon>Bivalvia</taxon>
        <taxon>Autobranchia</taxon>
        <taxon>Heteroconchia</taxon>
        <taxon>Euheterodonta</taxon>
        <taxon>Imparidentia</taxon>
        <taxon>Neoheterodontei</taxon>
        <taxon>Myida</taxon>
        <taxon>Dreissenoidea</taxon>
        <taxon>Dreissenidae</taxon>
        <taxon>Dreissena</taxon>
    </lineage>
</organism>